<sequence>MLLVVIELCIAKGLFGLMKIWKYTMVGLLAFVLAGCGQQLSTTKTSYGRDGLVAIVKGTARGVDRVSYTSDAGKGSVPVNSGTFVVNVPVSDVAQKVNLKAGSMQTNVTVRAGQSLGTYSTIAAKFNQMLAVSSLPKADQAKLKQAQAASANAQKNAATMSPTEKMAMAQQAQQLKTLMAQANANTKASQLPATAKTGIHSILKSASGNYRASIVDGKAMGFAVVVPLSVLKNSKKMQTFATDFGLLTNSVGADAKSVFSQFKKLTKDAKSKNNATTISTIKSHGVKIDVGYSTTALYLYVTK</sequence>
<protein>
    <submittedName>
        <fullName evidence="1">Uncharacterized protein</fullName>
    </submittedName>
</protein>
<comment type="caution">
    <text evidence="1">The sequence shown here is derived from an EMBL/GenBank/DDBJ whole genome shotgun (WGS) entry which is preliminary data.</text>
</comment>
<dbReference type="Proteomes" id="UP000284716">
    <property type="component" value="Unassembled WGS sequence"/>
</dbReference>
<organism evidence="1 2">
    <name type="scientific">Lacticaseibacillus paracasei</name>
    <name type="common">Lactobacillus paracasei</name>
    <dbReference type="NCBI Taxonomy" id="1597"/>
    <lineage>
        <taxon>Bacteria</taxon>
        <taxon>Bacillati</taxon>
        <taxon>Bacillota</taxon>
        <taxon>Bacilli</taxon>
        <taxon>Lactobacillales</taxon>
        <taxon>Lactobacillaceae</taxon>
        <taxon>Lacticaseibacillus</taxon>
    </lineage>
</organism>
<accession>A0A422M5M8</accession>
<gene>
    <name evidence="1" type="ORF">FAM18157_00840</name>
</gene>
<dbReference type="AlphaFoldDB" id="A0A422M5M8"/>
<proteinExistence type="predicted"/>
<evidence type="ECO:0000313" key="2">
    <source>
        <dbReference type="Proteomes" id="UP000284716"/>
    </source>
</evidence>
<evidence type="ECO:0000313" key="1">
    <source>
        <dbReference type="EMBL" id="RND82951.1"/>
    </source>
</evidence>
<dbReference type="EMBL" id="LKFS01000034">
    <property type="protein sequence ID" value="RND82951.1"/>
    <property type="molecule type" value="Genomic_DNA"/>
</dbReference>
<name>A0A422M5M8_LACPA</name>
<reference evidence="1 2" key="1">
    <citation type="journal article" date="2018" name="Front. Microbiol.">
        <title>Conversion of Methionine to Cysteine in Lactobacillus paracasei Depends on the Highly Mobile cysK-ctl-cysE Gene Cluster.</title>
        <authorList>
            <person name="Wuthrich D."/>
            <person name="Irmler S."/>
            <person name="Berthoud H."/>
            <person name="Guggenbuhl B."/>
            <person name="Eugster E."/>
            <person name="Bruggmann R."/>
        </authorList>
    </citation>
    <scope>NUCLEOTIDE SEQUENCE [LARGE SCALE GENOMIC DNA]</scope>
    <source>
        <strain evidence="1 2">FAM18157</strain>
    </source>
</reference>